<keyword evidence="3" id="KW-0378">Hydrolase</keyword>
<dbReference type="InterPro" id="IPR046449">
    <property type="entry name" value="DEGP_PDZ_sf"/>
</dbReference>
<protein>
    <recommendedName>
        <fullName evidence="6">Protease Do-like PDZ domain-containing protein</fullName>
    </recommendedName>
</protein>
<dbReference type="InterPro" id="IPR036034">
    <property type="entry name" value="PDZ_sf"/>
</dbReference>
<dbReference type="PANTHER" id="PTHR45980:SF19">
    <property type="entry name" value="PEPTIDASE DO-RELATED"/>
    <property type="match status" value="1"/>
</dbReference>
<sequence>MCTETKKRKRGRSSKTPAPDTTTAVSSQDAAADNDDVVFSVNNVELIRPNSPSSAQNNGGRRRGRPRKTTRPEPSVAIANGPPVTNGSMILEESVVARVVPSMDAVVKVFCVHTDPNFSLPWQRKRQYSSSSSGFVISGRRVLTNAHSVEHYTQVKLKKRGSDTKYVATVLAIGTECDIAMLTVDDDEFWEGVSPVEFGDLPALQDAVTVVGYPIGGDTISVTSGVVSRIEILSYVHGSTELLGLQIDAAINSGNSGGPAFNDKGICVGIAFQSLKHEDAENIGYVIPTPVIMHFIQDYEKNGTYTGFPILSVEWQKMENPDLRLSMGMKPDQKGVRIRRIDPTAPEFMVLKPSDIILSFDGVDIANDGTVPFRHGERIGFSYLVTQKYTGDNATIKVLRNSKTLKFNIKLDTHRRIIPAHNKGKPPSYYIIAGFVFTTVSVPYLRSEYGKEYEYEAPVKLLDKLLHEMPQSLGEQIVVVSQVLVADINIGYEEIVNTQVHAFNGQPVKNLKSLADMVESCNDEYLKFDLEYQQIVVLKTKTAKAATLDILSTHCIPSAMSDDLKA</sequence>
<dbReference type="SUPFAM" id="SSF50494">
    <property type="entry name" value="Trypsin-like serine proteases"/>
    <property type="match status" value="1"/>
</dbReference>
<feature type="compositionally biased region" description="Basic residues" evidence="5">
    <location>
        <begin position="1"/>
        <end position="13"/>
    </location>
</feature>
<reference evidence="7 8" key="1">
    <citation type="submission" date="2024-12" db="EMBL/GenBank/DDBJ databases">
        <title>The unique morphological basis and parallel evolutionary history of personate flowers in Penstemon.</title>
        <authorList>
            <person name="Depatie T.H."/>
            <person name="Wessinger C.A."/>
        </authorList>
    </citation>
    <scope>NUCLEOTIDE SEQUENCE [LARGE SCALE GENOMIC DNA]</scope>
    <source>
        <strain evidence="7">WTNN_2</strain>
        <tissue evidence="7">Leaf</tissue>
    </source>
</reference>
<dbReference type="Pfam" id="PF17815">
    <property type="entry name" value="PDZ_3"/>
    <property type="match status" value="1"/>
</dbReference>
<feature type="compositionally biased region" description="Basic residues" evidence="5">
    <location>
        <begin position="60"/>
        <end position="69"/>
    </location>
</feature>
<evidence type="ECO:0000259" key="6">
    <source>
        <dbReference type="Pfam" id="PF17815"/>
    </source>
</evidence>
<comment type="similarity">
    <text evidence="1">Belongs to the peptidase S1C family.</text>
</comment>
<dbReference type="InterPro" id="IPR009003">
    <property type="entry name" value="Peptidase_S1_PA"/>
</dbReference>
<accession>A0ABD3S2E2</accession>
<evidence type="ECO:0000313" key="8">
    <source>
        <dbReference type="Proteomes" id="UP001634393"/>
    </source>
</evidence>
<dbReference type="Gene3D" id="2.30.42.10">
    <property type="match status" value="1"/>
</dbReference>
<gene>
    <name evidence="7" type="ORF">ACJIZ3_004548</name>
</gene>
<evidence type="ECO:0000256" key="4">
    <source>
        <dbReference type="ARBA" id="ARBA00022825"/>
    </source>
</evidence>
<dbReference type="PRINTS" id="PR00834">
    <property type="entry name" value="PROTEASES2C"/>
</dbReference>
<dbReference type="EMBL" id="JBJXBP010000007">
    <property type="protein sequence ID" value="KAL3818643.1"/>
    <property type="molecule type" value="Genomic_DNA"/>
</dbReference>
<dbReference type="FunFam" id="2.40.10.10:FF:000012">
    <property type="entry name" value="protease Do-like 9"/>
    <property type="match status" value="1"/>
</dbReference>
<dbReference type="PANTHER" id="PTHR45980">
    <property type="match status" value="1"/>
</dbReference>
<proteinExistence type="inferred from homology"/>
<dbReference type="Proteomes" id="UP001634393">
    <property type="component" value="Unassembled WGS sequence"/>
</dbReference>
<feature type="region of interest" description="Disordered" evidence="5">
    <location>
        <begin position="46"/>
        <end position="84"/>
    </location>
</feature>
<dbReference type="GO" id="GO:0008236">
    <property type="term" value="F:serine-type peptidase activity"/>
    <property type="evidence" value="ECO:0007669"/>
    <property type="project" value="UniProtKB-KW"/>
</dbReference>
<dbReference type="Gene3D" id="3.20.190.20">
    <property type="match status" value="1"/>
</dbReference>
<keyword evidence="4" id="KW-0720">Serine protease</keyword>
<keyword evidence="2" id="KW-0645">Protease</keyword>
<dbReference type="FunFam" id="2.40.10.10:FF:000131">
    <property type="entry name" value="Protease Do-like 9"/>
    <property type="match status" value="1"/>
</dbReference>
<dbReference type="InterPro" id="IPR041517">
    <property type="entry name" value="DEGP_PDZ"/>
</dbReference>
<dbReference type="AlphaFoldDB" id="A0ABD3S2E2"/>
<evidence type="ECO:0000256" key="2">
    <source>
        <dbReference type="ARBA" id="ARBA00022670"/>
    </source>
</evidence>
<feature type="region of interest" description="Disordered" evidence="5">
    <location>
        <begin position="1"/>
        <end position="34"/>
    </location>
</feature>
<feature type="domain" description="Protease Do-like PDZ" evidence="6">
    <location>
        <begin position="418"/>
        <end position="563"/>
    </location>
</feature>
<evidence type="ECO:0000256" key="3">
    <source>
        <dbReference type="ARBA" id="ARBA00022801"/>
    </source>
</evidence>
<comment type="caution">
    <text evidence="7">The sequence shown here is derived from an EMBL/GenBank/DDBJ whole genome shotgun (WGS) entry which is preliminary data.</text>
</comment>
<dbReference type="SUPFAM" id="SSF50156">
    <property type="entry name" value="PDZ domain-like"/>
    <property type="match status" value="1"/>
</dbReference>
<dbReference type="InterPro" id="IPR043504">
    <property type="entry name" value="Peptidase_S1_PA_chymotrypsin"/>
</dbReference>
<dbReference type="InterPro" id="IPR001940">
    <property type="entry name" value="Peptidase_S1C"/>
</dbReference>
<evidence type="ECO:0000256" key="5">
    <source>
        <dbReference type="SAM" id="MobiDB-lite"/>
    </source>
</evidence>
<keyword evidence="8" id="KW-1185">Reference proteome</keyword>
<feature type="compositionally biased region" description="Low complexity" evidence="5">
    <location>
        <begin position="24"/>
        <end position="34"/>
    </location>
</feature>
<evidence type="ECO:0000313" key="7">
    <source>
        <dbReference type="EMBL" id="KAL3818643.1"/>
    </source>
</evidence>
<dbReference type="GO" id="GO:0006508">
    <property type="term" value="P:proteolysis"/>
    <property type="evidence" value="ECO:0007669"/>
    <property type="project" value="UniProtKB-KW"/>
</dbReference>
<organism evidence="7 8">
    <name type="scientific">Penstemon smallii</name>
    <dbReference type="NCBI Taxonomy" id="265156"/>
    <lineage>
        <taxon>Eukaryota</taxon>
        <taxon>Viridiplantae</taxon>
        <taxon>Streptophyta</taxon>
        <taxon>Embryophyta</taxon>
        <taxon>Tracheophyta</taxon>
        <taxon>Spermatophyta</taxon>
        <taxon>Magnoliopsida</taxon>
        <taxon>eudicotyledons</taxon>
        <taxon>Gunneridae</taxon>
        <taxon>Pentapetalae</taxon>
        <taxon>asterids</taxon>
        <taxon>lamiids</taxon>
        <taxon>Lamiales</taxon>
        <taxon>Plantaginaceae</taxon>
        <taxon>Cheloneae</taxon>
        <taxon>Penstemon</taxon>
    </lineage>
</organism>
<dbReference type="Pfam" id="PF13365">
    <property type="entry name" value="Trypsin_2"/>
    <property type="match status" value="1"/>
</dbReference>
<evidence type="ECO:0000256" key="1">
    <source>
        <dbReference type="ARBA" id="ARBA00010541"/>
    </source>
</evidence>
<dbReference type="Gene3D" id="2.40.10.10">
    <property type="entry name" value="Trypsin-like serine proteases"/>
    <property type="match status" value="2"/>
</dbReference>
<name>A0ABD3S2E2_9LAMI</name>